<keyword evidence="6" id="KW-0269">Exonuclease</keyword>
<dbReference type="Gene3D" id="3.40.50.300">
    <property type="entry name" value="P-loop containing nucleotide triphosphate hydrolases"/>
    <property type="match status" value="3"/>
</dbReference>
<dbReference type="InterPro" id="IPR011604">
    <property type="entry name" value="PDDEXK-like_dom_sf"/>
</dbReference>
<dbReference type="GO" id="GO:0006310">
    <property type="term" value="P:DNA recombination"/>
    <property type="evidence" value="ECO:0007669"/>
    <property type="project" value="TreeGrafter"/>
</dbReference>
<dbReference type="InterPro" id="IPR011335">
    <property type="entry name" value="Restrct_endonuc-II-like"/>
</dbReference>
<keyword evidence="8" id="KW-0238">DNA-binding</keyword>
<dbReference type="Gene3D" id="3.90.320.10">
    <property type="match status" value="1"/>
</dbReference>
<feature type="domain" description="ATP-dependent helicase/deoxyribonuclease subunit B N-terminal" evidence="11">
    <location>
        <begin position="11"/>
        <end position="301"/>
    </location>
</feature>
<dbReference type="AlphaFoldDB" id="A0A0R1V0T6"/>
<evidence type="ECO:0000256" key="8">
    <source>
        <dbReference type="ARBA" id="ARBA00023125"/>
    </source>
</evidence>
<dbReference type="SUPFAM" id="SSF52980">
    <property type="entry name" value="Restriction endonuclease-like"/>
    <property type="match status" value="1"/>
</dbReference>
<evidence type="ECO:0000256" key="2">
    <source>
        <dbReference type="ARBA" id="ARBA00022741"/>
    </source>
</evidence>
<keyword evidence="13" id="KW-1185">Reference proteome</keyword>
<dbReference type="GO" id="GO:0005524">
    <property type="term" value="F:ATP binding"/>
    <property type="evidence" value="ECO:0007669"/>
    <property type="project" value="UniProtKB-KW"/>
</dbReference>
<dbReference type="PANTHER" id="PTHR30591">
    <property type="entry name" value="RECBCD ENZYME SUBUNIT RECC"/>
    <property type="match status" value="1"/>
</dbReference>
<feature type="domain" description="PD-(D/E)XK endonuclease-like" evidence="10">
    <location>
        <begin position="810"/>
        <end position="1048"/>
    </location>
</feature>
<dbReference type="InterPro" id="IPR027417">
    <property type="entry name" value="P-loop_NTPase"/>
</dbReference>
<keyword evidence="7" id="KW-0067">ATP-binding</keyword>
<evidence type="ECO:0000256" key="6">
    <source>
        <dbReference type="ARBA" id="ARBA00022839"/>
    </source>
</evidence>
<dbReference type="GO" id="GO:0003677">
    <property type="term" value="F:DNA binding"/>
    <property type="evidence" value="ECO:0007669"/>
    <property type="project" value="UniProtKB-KW"/>
</dbReference>
<keyword evidence="9" id="KW-0234">DNA repair</keyword>
<evidence type="ECO:0000313" key="12">
    <source>
        <dbReference type="EMBL" id="KRL96453.1"/>
    </source>
</evidence>
<comment type="caution">
    <text evidence="12">The sequence shown here is derived from an EMBL/GenBank/DDBJ whole genome shotgun (WGS) entry which is preliminary data.</text>
</comment>
<evidence type="ECO:0000256" key="5">
    <source>
        <dbReference type="ARBA" id="ARBA00022806"/>
    </source>
</evidence>
<proteinExistence type="predicted"/>
<evidence type="ECO:0000259" key="11">
    <source>
        <dbReference type="Pfam" id="PF21445"/>
    </source>
</evidence>
<accession>A0A0R1V0T6</accession>
<evidence type="ECO:0000256" key="3">
    <source>
        <dbReference type="ARBA" id="ARBA00022763"/>
    </source>
</evidence>
<dbReference type="PANTHER" id="PTHR30591:SF1">
    <property type="entry name" value="RECBCD ENZYME SUBUNIT RECC"/>
    <property type="match status" value="1"/>
</dbReference>
<keyword evidence="4" id="KW-0378">Hydrolase</keyword>
<reference evidence="12 13" key="1">
    <citation type="journal article" date="2015" name="Genome Announc.">
        <title>Expanding the biotechnology potential of lactobacilli through comparative genomics of 213 strains and associated genera.</title>
        <authorList>
            <person name="Sun Z."/>
            <person name="Harris H.M."/>
            <person name="McCann A."/>
            <person name="Guo C."/>
            <person name="Argimon S."/>
            <person name="Zhang W."/>
            <person name="Yang X."/>
            <person name="Jeffery I.B."/>
            <person name="Cooney J.C."/>
            <person name="Kagawa T.F."/>
            <person name="Liu W."/>
            <person name="Song Y."/>
            <person name="Salvetti E."/>
            <person name="Wrobel A."/>
            <person name="Rasinkangas P."/>
            <person name="Parkhill J."/>
            <person name="Rea M.C."/>
            <person name="O'Sullivan O."/>
            <person name="Ritari J."/>
            <person name="Douillard F.P."/>
            <person name="Paul Ross R."/>
            <person name="Yang R."/>
            <person name="Briner A.E."/>
            <person name="Felis G.E."/>
            <person name="de Vos W.M."/>
            <person name="Barrangou R."/>
            <person name="Klaenhammer T.R."/>
            <person name="Caufield P.W."/>
            <person name="Cui Y."/>
            <person name="Zhang H."/>
            <person name="O'Toole P.W."/>
        </authorList>
    </citation>
    <scope>NUCLEOTIDE SEQUENCE [LARGE SCALE GENOMIC DNA]</scope>
    <source>
        <strain evidence="12 13">DSM 18793</strain>
    </source>
</reference>
<dbReference type="GO" id="GO:0004386">
    <property type="term" value="F:helicase activity"/>
    <property type="evidence" value="ECO:0007669"/>
    <property type="project" value="UniProtKB-KW"/>
</dbReference>
<dbReference type="GO" id="GO:0004527">
    <property type="term" value="F:exonuclease activity"/>
    <property type="evidence" value="ECO:0007669"/>
    <property type="project" value="UniProtKB-KW"/>
</dbReference>
<evidence type="ECO:0000256" key="4">
    <source>
        <dbReference type="ARBA" id="ARBA00022801"/>
    </source>
</evidence>
<name>A0A0R1V0T6_9LACO</name>
<gene>
    <name evidence="12" type="ORF">FC21_GL001201</name>
</gene>
<organism evidence="12 13">
    <name type="scientific">Limosilactobacillus equigenerosi DSM 18793 = JCM 14505</name>
    <dbReference type="NCBI Taxonomy" id="1423742"/>
    <lineage>
        <taxon>Bacteria</taxon>
        <taxon>Bacillati</taxon>
        <taxon>Bacillota</taxon>
        <taxon>Bacilli</taxon>
        <taxon>Lactobacillales</taxon>
        <taxon>Lactobacillaceae</taxon>
        <taxon>Limosilactobacillus</taxon>
    </lineage>
</organism>
<dbReference type="Pfam" id="PF12705">
    <property type="entry name" value="PDDEXK_1"/>
    <property type="match status" value="1"/>
</dbReference>
<keyword evidence="5" id="KW-0347">Helicase</keyword>
<dbReference type="SUPFAM" id="SSF52540">
    <property type="entry name" value="P-loop containing nucleoside triphosphate hydrolases"/>
    <property type="match status" value="1"/>
</dbReference>
<evidence type="ECO:0000259" key="10">
    <source>
        <dbReference type="Pfam" id="PF12705"/>
    </source>
</evidence>
<dbReference type="InterPro" id="IPR038726">
    <property type="entry name" value="PDDEXK_AddAB-type"/>
</dbReference>
<dbReference type="EMBL" id="AZGC01000005">
    <property type="protein sequence ID" value="KRL96453.1"/>
    <property type="molecule type" value="Genomic_DNA"/>
</dbReference>
<evidence type="ECO:0000313" key="13">
    <source>
        <dbReference type="Proteomes" id="UP000051084"/>
    </source>
</evidence>
<dbReference type="PATRIC" id="fig|1423742.4.peg.1246"/>
<evidence type="ECO:0000256" key="7">
    <source>
        <dbReference type="ARBA" id="ARBA00022840"/>
    </source>
</evidence>
<dbReference type="STRING" id="417373.GCA_001570685_00046"/>
<keyword evidence="3" id="KW-0227">DNA damage</keyword>
<dbReference type="InterPro" id="IPR049035">
    <property type="entry name" value="ADDB_N"/>
</dbReference>
<protein>
    <submittedName>
        <fullName evidence="12">ATP-dependent nuclease subunit B</fullName>
    </submittedName>
</protein>
<keyword evidence="2" id="KW-0547">Nucleotide-binding</keyword>
<dbReference type="Proteomes" id="UP000051084">
    <property type="component" value="Unassembled WGS sequence"/>
</dbReference>
<dbReference type="Pfam" id="PF21445">
    <property type="entry name" value="ADDB_N"/>
    <property type="match status" value="1"/>
</dbReference>
<keyword evidence="1" id="KW-0540">Nuclease</keyword>
<sequence>MEEQSMGTLQFVVGKASQNHEAVIVQDIKTRLQTATANDRFFVVVPNHVKFETEVRILNQLQGDLPLYAQSQVQILSLSRLAWYLLKNNPQYHQERLSKVGQLMIVTKVLQDFQTNHPSALQAFQGEAQRPGFVQAVVDQLNLFQNANLLPTDLTINDAELTGMTAEKLTVLQTLYEQYLTQVEGWLTTPDTYDLLVEALQSSKFNDYFYLDRFMNQFTGQEAKVVEAMIEHGQATLMSILADRIYPDDQLPAPFNLYYQSVQQYQRLVRFAKQQAGIELLAPVMPQQVPMRVSESLQAVETWMQANAKFQTLAPLSTPPAGVEFMVAANRLNEVDQIAREIRQLVAQGKYRYRDFLLLTRHLKDYETVLSPVFSRYDLPLFIDHQRSMADAPLVTMLDALFKVLQNHYQLPDVMQLLKTGLLRPLDDDGTFLDAVYQTENWFLKYGMTNRAWLKSTWTSLGDEDDELMAQLNQVRKFIAQEIMPALAKWQTATTGKELATRVYEFLITFQVDQHMLTWANEASERGDLTVAQQHHQVWQTLTQLLDEYVNIFGETSIEAATVEQFGQILMTGLTNAEYSQIPSTMDQIMASEIGMIQSNHRRVVIVFGANDEVMPEVKASQGLLTDHDLAWLRPNLRSEQFLPLPDQERINNEPFINHLAMLSATEKLILSVATMGGDESPLQISPYVIGLAQYTNQWDNRYQRPQSKQTSSPLATDEFKQVSRLTGSPLTTLGQLVTVLRQVNGRIDQLSPSWQWLVNWLTNYQPGQMEQLTHALHYQNQTTPLDPELARRLYLHVDEITNHPTFIGSVTQLQTYYQNPYEYFLKYGLRLKKREELTVSADRSGTFYHTAMEQLVRLVRKQPDGWHRLGTDEQFQTQMTQAALKKAYAEQPYLRELANNDYQVSYQLRTMEKIVQVMVTILGQQFQFNQARPVMTEQSFGHQEYGLPALTQTLADGTLIQLQGRIDRIDQLPDQQQAYIVDYKSSDRKFDLVKAYEGLDLQLIAYLDAAQAALPDQQFMGTLYQYLAAPKQTSGCQAKLVDDQAFQLASHRMRGVLLNQAPALTALDHGLLADKPNGQVVTLTKATKRHGNLKVSDDGAIGALQGTMLLQPAQLKWLVARNRERIQTAVTQILAGDIRLAPVRYQTQTGFDFSDYLDIYQFDQLLDRYQEVTTTEDQIIDQMEQELGKDTMHE</sequence>
<evidence type="ECO:0000256" key="9">
    <source>
        <dbReference type="ARBA" id="ARBA00023204"/>
    </source>
</evidence>
<dbReference type="GO" id="GO:0006281">
    <property type="term" value="P:DNA repair"/>
    <property type="evidence" value="ECO:0007669"/>
    <property type="project" value="UniProtKB-KW"/>
</dbReference>
<evidence type="ECO:0000256" key="1">
    <source>
        <dbReference type="ARBA" id="ARBA00022722"/>
    </source>
</evidence>